<reference evidence="2 3" key="1">
    <citation type="journal article" date="2013" name="Proc. Natl. Acad. Sci. U.S.A.">
        <title>Fine-scale variation in meiotic recombination in Mimulus inferred from population shotgun sequencing.</title>
        <authorList>
            <person name="Hellsten U."/>
            <person name="Wright K.M."/>
            <person name="Jenkins J."/>
            <person name="Shu S."/>
            <person name="Yuan Y."/>
            <person name="Wessler S.R."/>
            <person name="Schmutz J."/>
            <person name="Willis J.H."/>
            <person name="Rokhsar D.S."/>
        </authorList>
    </citation>
    <scope>NUCLEOTIDE SEQUENCE [LARGE SCALE GENOMIC DNA]</scope>
    <source>
        <strain evidence="3">cv. DUN x IM62</strain>
    </source>
</reference>
<protein>
    <recommendedName>
        <fullName evidence="1">KIB1-4 beta-propeller domain-containing protein</fullName>
    </recommendedName>
</protein>
<dbReference type="Proteomes" id="UP000030748">
    <property type="component" value="Unassembled WGS sequence"/>
</dbReference>
<dbReference type="Pfam" id="PF03478">
    <property type="entry name" value="Beta-prop_KIB1-4"/>
    <property type="match status" value="1"/>
</dbReference>
<dbReference type="PANTHER" id="PTHR40891">
    <property type="entry name" value="DUF295 DOMAIN-CONTAINING PROTEIN"/>
    <property type="match status" value="1"/>
</dbReference>
<dbReference type="InterPro" id="IPR005174">
    <property type="entry name" value="KIB1-4_b-propeller"/>
</dbReference>
<feature type="domain" description="KIB1-4 beta-propeller" evidence="1">
    <location>
        <begin position="29"/>
        <end position="285"/>
    </location>
</feature>
<evidence type="ECO:0000313" key="2">
    <source>
        <dbReference type="EMBL" id="EYU46019.1"/>
    </source>
</evidence>
<dbReference type="EMBL" id="KI630171">
    <property type="protein sequence ID" value="EYU46019.1"/>
    <property type="molecule type" value="Genomic_DNA"/>
</dbReference>
<dbReference type="AlphaFoldDB" id="A0A022S109"/>
<proteinExistence type="predicted"/>
<keyword evidence="3" id="KW-1185">Reference proteome</keyword>
<sequence length="321" mass="36179">METKGENGATETPLLILSQGEPVGAHSIYDMSENLFRKLNIPTFTGKKLLGSFYGWLVLVEPLHYNDGDGDCCLFNPTTNDVIELPKLNDSINYDQCVLTGPPTEQDCYILFNGLEQAFCRIGDKEYVIRTLKQQEEEEQENGRVGFDNLIAIGSFQGQTYGFMDPDKFVAINFVGNTMEFSRIPMVEPWVIPHDSDESGVYDVWLFSGEPLMVQKIYDDCGVVLDFLVFQIDRFDTDQIKCTEVKNIGNRTIFVSDDGVGYCRPSIGTKANSIYYSNGDDMIIYIFDLEDRSTSMLPSSDDAAANKSIMTACWIENQQLF</sequence>
<gene>
    <name evidence="2" type="ORF">MIMGU_mgv1a026226mg</name>
</gene>
<evidence type="ECO:0000259" key="1">
    <source>
        <dbReference type="Pfam" id="PF03478"/>
    </source>
</evidence>
<accession>A0A022S109</accession>
<dbReference type="PANTHER" id="PTHR40891:SF1">
    <property type="entry name" value="DUF295 DOMAIN-CONTAINING PROTEIN"/>
    <property type="match status" value="1"/>
</dbReference>
<evidence type="ECO:0000313" key="3">
    <source>
        <dbReference type="Proteomes" id="UP000030748"/>
    </source>
</evidence>
<name>A0A022S109_ERYGU</name>
<organism evidence="2 3">
    <name type="scientific">Erythranthe guttata</name>
    <name type="common">Yellow monkey flower</name>
    <name type="synonym">Mimulus guttatus</name>
    <dbReference type="NCBI Taxonomy" id="4155"/>
    <lineage>
        <taxon>Eukaryota</taxon>
        <taxon>Viridiplantae</taxon>
        <taxon>Streptophyta</taxon>
        <taxon>Embryophyta</taxon>
        <taxon>Tracheophyta</taxon>
        <taxon>Spermatophyta</taxon>
        <taxon>Magnoliopsida</taxon>
        <taxon>eudicotyledons</taxon>
        <taxon>Gunneridae</taxon>
        <taxon>Pentapetalae</taxon>
        <taxon>asterids</taxon>
        <taxon>lamiids</taxon>
        <taxon>Lamiales</taxon>
        <taxon>Phrymaceae</taxon>
        <taxon>Erythranthe</taxon>
    </lineage>
</organism>